<dbReference type="EMBL" id="CP066007">
    <property type="protein sequence ID" value="QQB46226.1"/>
    <property type="molecule type" value="Genomic_DNA"/>
</dbReference>
<organism evidence="1 2">
    <name type="scientific">Corynebacterium glucuronolyticum</name>
    <dbReference type="NCBI Taxonomy" id="39791"/>
    <lineage>
        <taxon>Bacteria</taxon>
        <taxon>Bacillati</taxon>
        <taxon>Actinomycetota</taxon>
        <taxon>Actinomycetes</taxon>
        <taxon>Mycobacteriales</taxon>
        <taxon>Corynebacteriaceae</taxon>
        <taxon>Corynebacterium</taxon>
    </lineage>
</organism>
<evidence type="ECO:0000313" key="2">
    <source>
        <dbReference type="Proteomes" id="UP000596145"/>
    </source>
</evidence>
<dbReference type="RefSeq" id="WP_084036960.1">
    <property type="nucleotide sequence ID" value="NZ_CP066007.1"/>
</dbReference>
<dbReference type="AlphaFoldDB" id="A0A7T4EF39"/>
<gene>
    <name evidence="1" type="ORF">I6I10_12400</name>
</gene>
<accession>A0A7T4EF39</accession>
<dbReference type="Proteomes" id="UP000596145">
    <property type="component" value="Chromosome"/>
</dbReference>
<reference evidence="1 2" key="1">
    <citation type="submission" date="2020-12" db="EMBL/GenBank/DDBJ databases">
        <title>FDA dAtabase for Regulatory Grade micrObial Sequences (FDA-ARGOS): Supporting development and validation of Infectious Disease Dx tests.</title>
        <authorList>
            <person name="Sproer C."/>
            <person name="Gronow S."/>
            <person name="Severitt S."/>
            <person name="Schroder I."/>
            <person name="Tallon L."/>
            <person name="Sadzewicz L."/>
            <person name="Zhao X."/>
            <person name="Boylan J."/>
            <person name="Ott S."/>
            <person name="Bowen H."/>
            <person name="Vavikolanu K."/>
            <person name="Mehta A."/>
            <person name="Aluvathingal J."/>
            <person name="Nadendla S."/>
            <person name="Lowell S."/>
            <person name="Myers T."/>
            <person name="Yan Y."/>
            <person name="Sichtig H."/>
        </authorList>
    </citation>
    <scope>NUCLEOTIDE SEQUENCE [LARGE SCALE GENOMIC DNA]</scope>
    <source>
        <strain evidence="1 2">FDAARGOS_1053</strain>
    </source>
</reference>
<dbReference type="GeneID" id="92759501"/>
<name>A0A7T4EF39_9CORY</name>
<evidence type="ECO:0000313" key="1">
    <source>
        <dbReference type="EMBL" id="QQB46226.1"/>
    </source>
</evidence>
<protein>
    <submittedName>
        <fullName evidence="1">Uncharacterized protein</fullName>
    </submittedName>
</protein>
<sequence>MSLENTSLEELHVVMKETAMCACDVMVDEPDNKQMIDHYLAVYREYRDELDRRMAKHLQECEGRGQNRS</sequence>
<proteinExistence type="predicted"/>